<sequence>MALSLFCILSLWAVFTIDCYGLVDYNVFLGQNSRPLLLRFKKFGRGISTKEKGHFGSMTPSLINSPETVETLHGIYDLDFMAKDMIREFKVEYPYDVAAISLGMFFLAMFQLFTTSSNLGYFRVFLVLIMLWTSFPCYADKDIFILAGQSNMSGRGGVINGTWTGYIPPECSSNPSILRLSATLMWEVAREPLHKDIDIDATCGVGPGMAFANSVLESDSSLGVIGLVPCAIGGTSIVRWKRGLHLYDQLIKRSKAALEDGGTIRALLWYQGESDTKNEEDAELYGKRLEEFFISVRTDLSSPMLPIIQVALASSSGPYFEIVRKAQLAINLPNVTIVDANGLQLLIGDPIHLSTPGQVKLGKMMADAFLLSY</sequence>
<evidence type="ECO:0000259" key="4">
    <source>
        <dbReference type="Pfam" id="PF03629"/>
    </source>
</evidence>
<feature type="signal peptide" evidence="3">
    <location>
        <begin position="1"/>
        <end position="21"/>
    </location>
</feature>
<feature type="transmembrane region" description="Helical" evidence="2">
    <location>
        <begin position="120"/>
        <end position="135"/>
    </location>
</feature>
<evidence type="ECO:0000313" key="6">
    <source>
        <dbReference type="Proteomes" id="UP001604336"/>
    </source>
</evidence>
<dbReference type="InterPro" id="IPR005181">
    <property type="entry name" value="SASA"/>
</dbReference>
<dbReference type="PANTHER" id="PTHR31988:SF15">
    <property type="entry name" value="ESTERASE, PUTATIVE (DUF303)-RELATED"/>
    <property type="match status" value="1"/>
</dbReference>
<dbReference type="SUPFAM" id="SSF52266">
    <property type="entry name" value="SGNH hydrolase"/>
    <property type="match status" value="1"/>
</dbReference>
<dbReference type="Gene3D" id="3.40.50.1110">
    <property type="entry name" value="SGNH hydrolase"/>
    <property type="match status" value="1"/>
</dbReference>
<dbReference type="GO" id="GO:0016787">
    <property type="term" value="F:hydrolase activity"/>
    <property type="evidence" value="ECO:0007669"/>
    <property type="project" value="UniProtKB-KW"/>
</dbReference>
<proteinExistence type="predicted"/>
<keyword evidence="1" id="KW-0378">Hydrolase</keyword>
<dbReference type="Proteomes" id="UP001604336">
    <property type="component" value="Unassembled WGS sequence"/>
</dbReference>
<dbReference type="EMBL" id="JBFOLK010000007">
    <property type="protein sequence ID" value="KAL2498217.1"/>
    <property type="molecule type" value="Genomic_DNA"/>
</dbReference>
<dbReference type="InterPro" id="IPR052940">
    <property type="entry name" value="Carb_Esterase_6"/>
</dbReference>
<dbReference type="PANTHER" id="PTHR31988">
    <property type="entry name" value="ESTERASE, PUTATIVE (DUF303)-RELATED"/>
    <property type="match status" value="1"/>
</dbReference>
<feature type="chain" id="PRO_5044866600" description="Sialate O-acetylesterase domain-containing protein" evidence="3">
    <location>
        <begin position="22"/>
        <end position="373"/>
    </location>
</feature>
<organism evidence="5 6">
    <name type="scientific">Abeliophyllum distichum</name>
    <dbReference type="NCBI Taxonomy" id="126358"/>
    <lineage>
        <taxon>Eukaryota</taxon>
        <taxon>Viridiplantae</taxon>
        <taxon>Streptophyta</taxon>
        <taxon>Embryophyta</taxon>
        <taxon>Tracheophyta</taxon>
        <taxon>Spermatophyta</taxon>
        <taxon>Magnoliopsida</taxon>
        <taxon>eudicotyledons</taxon>
        <taxon>Gunneridae</taxon>
        <taxon>Pentapetalae</taxon>
        <taxon>asterids</taxon>
        <taxon>lamiids</taxon>
        <taxon>Lamiales</taxon>
        <taxon>Oleaceae</taxon>
        <taxon>Forsythieae</taxon>
        <taxon>Abeliophyllum</taxon>
    </lineage>
</organism>
<feature type="domain" description="Sialate O-acetylesterase" evidence="4">
    <location>
        <begin position="141"/>
        <end position="370"/>
    </location>
</feature>
<keyword evidence="6" id="KW-1185">Reference proteome</keyword>
<dbReference type="InterPro" id="IPR036514">
    <property type="entry name" value="SGNH_hydro_sf"/>
</dbReference>
<evidence type="ECO:0000256" key="2">
    <source>
        <dbReference type="SAM" id="Phobius"/>
    </source>
</evidence>
<keyword evidence="2" id="KW-1133">Transmembrane helix</keyword>
<dbReference type="Pfam" id="PF03629">
    <property type="entry name" value="SASA"/>
    <property type="match status" value="1"/>
</dbReference>
<name>A0ABD1SET3_9LAMI</name>
<evidence type="ECO:0000256" key="1">
    <source>
        <dbReference type="ARBA" id="ARBA00022801"/>
    </source>
</evidence>
<reference evidence="6" key="1">
    <citation type="submission" date="2024-07" db="EMBL/GenBank/DDBJ databases">
        <title>Two chromosome-level genome assemblies of Korean endemic species Abeliophyllum distichum and Forsythia ovata (Oleaceae).</title>
        <authorList>
            <person name="Jang H."/>
        </authorList>
    </citation>
    <scope>NUCLEOTIDE SEQUENCE [LARGE SCALE GENOMIC DNA]</scope>
</reference>
<evidence type="ECO:0000313" key="5">
    <source>
        <dbReference type="EMBL" id="KAL2498217.1"/>
    </source>
</evidence>
<comment type="caution">
    <text evidence="5">The sequence shown here is derived from an EMBL/GenBank/DDBJ whole genome shotgun (WGS) entry which is preliminary data.</text>
</comment>
<gene>
    <name evidence="5" type="ORF">Adt_23767</name>
</gene>
<keyword evidence="2" id="KW-0472">Membrane</keyword>
<accession>A0ABD1SET3</accession>
<keyword evidence="2" id="KW-0812">Transmembrane</keyword>
<feature type="transmembrane region" description="Helical" evidence="2">
    <location>
        <begin position="93"/>
        <end position="113"/>
    </location>
</feature>
<dbReference type="AlphaFoldDB" id="A0ABD1SET3"/>
<evidence type="ECO:0000256" key="3">
    <source>
        <dbReference type="SAM" id="SignalP"/>
    </source>
</evidence>
<keyword evidence="3" id="KW-0732">Signal</keyword>
<protein>
    <recommendedName>
        <fullName evidence="4">Sialate O-acetylesterase domain-containing protein</fullName>
    </recommendedName>
</protein>